<protein>
    <submittedName>
        <fullName evidence="9">Serine/threonine-protein kinase PrkC</fullName>
        <ecNumber evidence="9">2.7.11.1</ecNumber>
    </submittedName>
</protein>
<dbReference type="EC" id="2.7.11.1" evidence="9"/>
<dbReference type="PROSITE" id="PS50011">
    <property type="entry name" value="PROTEIN_KINASE_DOM"/>
    <property type="match status" value="1"/>
</dbReference>
<dbReference type="SUPFAM" id="SSF56112">
    <property type="entry name" value="Protein kinase-like (PK-like)"/>
    <property type="match status" value="1"/>
</dbReference>
<keyword evidence="3 9" id="KW-0418">Kinase</keyword>
<dbReference type="InterPro" id="IPR000719">
    <property type="entry name" value="Prot_kinase_dom"/>
</dbReference>
<keyword evidence="2 5" id="KW-0547">Nucleotide-binding</keyword>
<keyword evidence="7" id="KW-0812">Transmembrane</keyword>
<dbReference type="PROSITE" id="PS00107">
    <property type="entry name" value="PROTEIN_KINASE_ATP"/>
    <property type="match status" value="1"/>
</dbReference>
<keyword evidence="10" id="KW-1185">Reference proteome</keyword>
<evidence type="ECO:0000256" key="1">
    <source>
        <dbReference type="ARBA" id="ARBA00022679"/>
    </source>
</evidence>
<dbReference type="InterPro" id="IPR011009">
    <property type="entry name" value="Kinase-like_dom_sf"/>
</dbReference>
<dbReference type="EMBL" id="VRLW01000001">
    <property type="protein sequence ID" value="KAA1260405.1"/>
    <property type="molecule type" value="Genomic_DNA"/>
</dbReference>
<evidence type="ECO:0000256" key="4">
    <source>
        <dbReference type="ARBA" id="ARBA00022840"/>
    </source>
</evidence>
<keyword evidence="4 5" id="KW-0067">ATP-binding</keyword>
<dbReference type="Gene3D" id="3.30.200.20">
    <property type="entry name" value="Phosphorylase Kinase, domain 1"/>
    <property type="match status" value="1"/>
</dbReference>
<keyword evidence="1 9" id="KW-0808">Transferase</keyword>
<organism evidence="9 10">
    <name type="scientific">Rubripirellula obstinata</name>
    <dbReference type="NCBI Taxonomy" id="406547"/>
    <lineage>
        <taxon>Bacteria</taxon>
        <taxon>Pseudomonadati</taxon>
        <taxon>Planctomycetota</taxon>
        <taxon>Planctomycetia</taxon>
        <taxon>Pirellulales</taxon>
        <taxon>Pirellulaceae</taxon>
        <taxon>Rubripirellula</taxon>
    </lineage>
</organism>
<dbReference type="GO" id="GO:0004674">
    <property type="term" value="F:protein serine/threonine kinase activity"/>
    <property type="evidence" value="ECO:0007669"/>
    <property type="project" value="UniProtKB-EC"/>
</dbReference>
<feature type="compositionally biased region" description="Low complexity" evidence="6">
    <location>
        <begin position="452"/>
        <end position="476"/>
    </location>
</feature>
<evidence type="ECO:0000313" key="9">
    <source>
        <dbReference type="EMBL" id="KAA1260405.1"/>
    </source>
</evidence>
<name>A0A5B1CKK4_9BACT</name>
<dbReference type="CDD" id="cd14014">
    <property type="entry name" value="STKc_PknB_like"/>
    <property type="match status" value="1"/>
</dbReference>
<dbReference type="InterPro" id="IPR008271">
    <property type="entry name" value="Ser/Thr_kinase_AS"/>
</dbReference>
<feature type="binding site" evidence="5">
    <location>
        <position position="125"/>
    </location>
    <ligand>
        <name>ATP</name>
        <dbReference type="ChEBI" id="CHEBI:30616"/>
    </ligand>
</feature>
<reference evidence="9 10" key="1">
    <citation type="submission" date="2019-08" db="EMBL/GenBank/DDBJ databases">
        <title>Deep-cultivation of Planctomycetes and their phenomic and genomic characterization uncovers novel biology.</title>
        <authorList>
            <person name="Wiegand S."/>
            <person name="Jogler M."/>
            <person name="Boedeker C."/>
            <person name="Pinto D."/>
            <person name="Vollmers J."/>
            <person name="Rivas-Marin E."/>
            <person name="Kohn T."/>
            <person name="Peeters S.H."/>
            <person name="Heuer A."/>
            <person name="Rast P."/>
            <person name="Oberbeckmann S."/>
            <person name="Bunk B."/>
            <person name="Jeske O."/>
            <person name="Meyerdierks A."/>
            <person name="Storesund J.E."/>
            <person name="Kallscheuer N."/>
            <person name="Luecker S."/>
            <person name="Lage O.M."/>
            <person name="Pohl T."/>
            <person name="Merkel B.J."/>
            <person name="Hornburger P."/>
            <person name="Mueller R.-W."/>
            <person name="Bruemmer F."/>
            <person name="Labrenz M."/>
            <person name="Spormann A.M."/>
            <person name="Op Den Camp H."/>
            <person name="Overmann J."/>
            <person name="Amann R."/>
            <person name="Jetten M.S.M."/>
            <person name="Mascher T."/>
            <person name="Medema M.H."/>
            <person name="Devos D.P."/>
            <person name="Kaster A.-K."/>
            <person name="Ovreas L."/>
            <person name="Rohde M."/>
            <person name="Galperin M.Y."/>
            <person name="Jogler C."/>
        </authorList>
    </citation>
    <scope>NUCLEOTIDE SEQUENCE [LARGE SCALE GENOMIC DNA]</scope>
    <source>
        <strain evidence="9 10">LF1</strain>
    </source>
</reference>
<accession>A0A5B1CKK4</accession>
<dbReference type="GO" id="GO:0005524">
    <property type="term" value="F:ATP binding"/>
    <property type="evidence" value="ECO:0007669"/>
    <property type="project" value="UniProtKB-UniRule"/>
</dbReference>
<evidence type="ECO:0000256" key="7">
    <source>
        <dbReference type="SAM" id="Phobius"/>
    </source>
</evidence>
<dbReference type="Pfam" id="PF00069">
    <property type="entry name" value="Pkinase"/>
    <property type="match status" value="1"/>
</dbReference>
<dbReference type="RefSeq" id="WP_235033318.1">
    <property type="nucleotide sequence ID" value="NZ_LWSK01000005.1"/>
</dbReference>
<gene>
    <name evidence="9" type="primary">prkC_5</name>
    <name evidence="9" type="ORF">LF1_29450</name>
</gene>
<evidence type="ECO:0000256" key="2">
    <source>
        <dbReference type="ARBA" id="ARBA00022741"/>
    </source>
</evidence>
<dbReference type="Proteomes" id="UP000322699">
    <property type="component" value="Unassembled WGS sequence"/>
</dbReference>
<keyword evidence="7" id="KW-0472">Membrane</keyword>
<dbReference type="PANTHER" id="PTHR43289:SF6">
    <property type="entry name" value="SERINE_THREONINE-PROTEIN KINASE NEKL-3"/>
    <property type="match status" value="1"/>
</dbReference>
<evidence type="ECO:0000259" key="8">
    <source>
        <dbReference type="PROSITE" id="PS50011"/>
    </source>
</evidence>
<proteinExistence type="predicted"/>
<feature type="region of interest" description="Disordered" evidence="6">
    <location>
        <begin position="390"/>
        <end position="416"/>
    </location>
</feature>
<comment type="caution">
    <text evidence="9">The sequence shown here is derived from an EMBL/GenBank/DDBJ whole genome shotgun (WGS) entry which is preliminary data.</text>
</comment>
<feature type="region of interest" description="Disordered" evidence="6">
    <location>
        <begin position="452"/>
        <end position="488"/>
    </location>
</feature>
<evidence type="ECO:0000256" key="6">
    <source>
        <dbReference type="SAM" id="MobiDB-lite"/>
    </source>
</evidence>
<dbReference type="PROSITE" id="PS00108">
    <property type="entry name" value="PROTEIN_KINASE_ST"/>
    <property type="match status" value="1"/>
</dbReference>
<feature type="region of interest" description="Disordered" evidence="6">
    <location>
        <begin position="356"/>
        <end position="377"/>
    </location>
</feature>
<dbReference type="SMART" id="SM00220">
    <property type="entry name" value="S_TKc"/>
    <property type="match status" value="1"/>
</dbReference>
<feature type="transmembrane region" description="Helical" evidence="7">
    <location>
        <begin position="496"/>
        <end position="520"/>
    </location>
</feature>
<sequence>MSGITVSVTSSTKPNTANVKSMLDETTRSFIRRAIDAGLVEIDDLKRVVVSLMAETDCSFSPKILADGLIGAGVLTRWQAKKLLLGRSKGFYLGSYRLLRPIGKGGMGMVYLGEHHVMKRLMALKILPPEATNDPRRLNRFKEEARACAHLDHPNIVRAYDFAEAGGRYYIVMEFVDGIDLHHAVARDGVMSSAEVIDLMIQATSGLEHAHQRGIVHRDIKPANLLLRTDGVLKVSDLGLARVGLGEFSEEANRRLMGTADFVAPEQAMNSQNADASADIYSLGCTAFYLLTGHAPFEGENVKQRLARHQTAEIPDVRKIRKDCPKSLSILIGRMMAKRPCDRPKSTTELLGQLKRLGTGTPGKPDHIANPIKPASDTDLDDGIYQATLEDTSLSSDGEIDLGQEGSNATDSGMGEFDFADLPSVADLMSEPSTPYRGPIANKAYAANKARAANKTSAANKPRAANKASANSNASADPVKARSSKTDLRSDRNQTLLLGVGLAVAFIALIVVVGIGVYTVSKPLPQVNPKIKLTESDKNSPIVIFQK</sequence>
<dbReference type="Gene3D" id="1.10.510.10">
    <property type="entry name" value="Transferase(Phosphotransferase) domain 1"/>
    <property type="match status" value="1"/>
</dbReference>
<evidence type="ECO:0000256" key="5">
    <source>
        <dbReference type="PROSITE-ProRule" id="PRU10141"/>
    </source>
</evidence>
<dbReference type="InterPro" id="IPR017441">
    <property type="entry name" value="Protein_kinase_ATP_BS"/>
</dbReference>
<feature type="domain" description="Protein kinase" evidence="8">
    <location>
        <begin position="96"/>
        <end position="357"/>
    </location>
</feature>
<evidence type="ECO:0000313" key="10">
    <source>
        <dbReference type="Proteomes" id="UP000322699"/>
    </source>
</evidence>
<evidence type="ECO:0000256" key="3">
    <source>
        <dbReference type="ARBA" id="ARBA00022777"/>
    </source>
</evidence>
<dbReference type="AlphaFoldDB" id="A0A5B1CKK4"/>
<keyword evidence="7" id="KW-1133">Transmembrane helix</keyword>
<dbReference type="PANTHER" id="PTHR43289">
    <property type="entry name" value="MITOGEN-ACTIVATED PROTEIN KINASE KINASE KINASE 20-RELATED"/>
    <property type="match status" value="1"/>
</dbReference>